<evidence type="ECO:0000313" key="3">
    <source>
        <dbReference type="Proteomes" id="UP000664109"/>
    </source>
</evidence>
<accession>A0ABS2V0Y3</accession>
<feature type="domain" description="Beta-lactamase-related" evidence="1">
    <location>
        <begin position="22"/>
        <end position="340"/>
    </location>
</feature>
<dbReference type="InterPro" id="IPR050491">
    <property type="entry name" value="AmpC-like"/>
</dbReference>
<evidence type="ECO:0000313" key="2">
    <source>
        <dbReference type="EMBL" id="MBM9623491.1"/>
    </source>
</evidence>
<dbReference type="InterPro" id="IPR012338">
    <property type="entry name" value="Beta-lactam/transpept-like"/>
</dbReference>
<reference evidence="2 3" key="1">
    <citation type="journal article" date="2016" name="Arch. Microbiol.">
        <title>Streptomyces zhihengii sp. nov., isolated from rhizospheric soil of Psammosilene tunicoides.</title>
        <authorList>
            <person name="Huang M.J."/>
            <person name="Fei J.J."/>
            <person name="Salam N."/>
            <person name="Kim C.J."/>
            <person name="Hozzein W.N."/>
            <person name="Xiao M."/>
            <person name="Huang H.Q."/>
            <person name="Li W.J."/>
        </authorList>
    </citation>
    <scope>NUCLEOTIDE SEQUENCE [LARGE SCALE GENOMIC DNA]</scope>
    <source>
        <strain evidence="2 3">YIM T102</strain>
    </source>
</reference>
<name>A0ABS2V0Y3_9ACTN</name>
<evidence type="ECO:0000259" key="1">
    <source>
        <dbReference type="Pfam" id="PF00144"/>
    </source>
</evidence>
<keyword evidence="3" id="KW-1185">Reference proteome</keyword>
<protein>
    <submittedName>
        <fullName evidence="2">Beta-lactamase family protein</fullName>
    </submittedName>
</protein>
<sequence length="374" mass="39493">MGVHMADDTSATGVTREGDTAVRQVLDAAVREGGVPGILAEIRDGGGQWYGTAGAADTDTCRPRGHGDRFRIGSITKTFTATVLLRLVAEGRLTLEDTVERWLPGMVTGNGHDGSAVTVRRLLDHTSGIHSHTNDQPALSRQASYTPGELVAIALSHPADFPAGTGWAYSNTNYVLAGLIVERVTGRGLAEEIADRLVRPLGLTGTSLPLGADPDLPAPHARHYTRLFSPDPGAPVHDATELETSPYWAAGGMISTVSDLTRFLAALLGGELLGPEQQREMLTMVPTADWLPRASYGLGLSRLVLPSGVPVWGMGGALFGSWSYVYGTRDGSRVVAANINADWVRGRWEDPVGLFTDLLEAGLGPAAGGVQSLD</sequence>
<dbReference type="Pfam" id="PF00144">
    <property type="entry name" value="Beta-lactamase"/>
    <property type="match status" value="1"/>
</dbReference>
<dbReference type="Gene3D" id="3.40.710.10">
    <property type="entry name" value="DD-peptidase/beta-lactamase superfamily"/>
    <property type="match status" value="1"/>
</dbReference>
<dbReference type="InterPro" id="IPR001466">
    <property type="entry name" value="Beta-lactam-related"/>
</dbReference>
<proteinExistence type="predicted"/>
<dbReference type="SUPFAM" id="SSF56601">
    <property type="entry name" value="beta-lactamase/transpeptidase-like"/>
    <property type="match status" value="1"/>
</dbReference>
<dbReference type="PANTHER" id="PTHR46825:SF7">
    <property type="entry name" value="D-ALANYL-D-ALANINE CARBOXYPEPTIDASE"/>
    <property type="match status" value="1"/>
</dbReference>
<gene>
    <name evidence="2" type="ORF">JE024_33385</name>
</gene>
<dbReference type="EMBL" id="JAFEJA010000002">
    <property type="protein sequence ID" value="MBM9623491.1"/>
    <property type="molecule type" value="Genomic_DNA"/>
</dbReference>
<dbReference type="PANTHER" id="PTHR46825">
    <property type="entry name" value="D-ALANYL-D-ALANINE-CARBOXYPEPTIDASE/ENDOPEPTIDASE AMPH"/>
    <property type="match status" value="1"/>
</dbReference>
<organism evidence="2 3">
    <name type="scientific">Streptomyces zhihengii</name>
    <dbReference type="NCBI Taxonomy" id="1818004"/>
    <lineage>
        <taxon>Bacteria</taxon>
        <taxon>Bacillati</taxon>
        <taxon>Actinomycetota</taxon>
        <taxon>Actinomycetes</taxon>
        <taxon>Kitasatosporales</taxon>
        <taxon>Streptomycetaceae</taxon>
        <taxon>Streptomyces</taxon>
    </lineage>
</organism>
<comment type="caution">
    <text evidence="2">The sequence shown here is derived from an EMBL/GenBank/DDBJ whole genome shotgun (WGS) entry which is preliminary data.</text>
</comment>
<dbReference type="Proteomes" id="UP000664109">
    <property type="component" value="Unassembled WGS sequence"/>
</dbReference>